<feature type="transmembrane region" description="Helical" evidence="9">
    <location>
        <begin position="12"/>
        <end position="30"/>
    </location>
</feature>
<keyword evidence="5 9" id="KW-0812">Transmembrane</keyword>
<evidence type="ECO:0000256" key="6">
    <source>
        <dbReference type="ARBA" id="ARBA00022989"/>
    </source>
</evidence>
<comment type="subcellular location">
    <subcellularLocation>
        <location evidence="1 9">Cell inner membrane</location>
        <topology evidence="1 9">Multi-pass membrane protein</topology>
    </subcellularLocation>
</comment>
<dbReference type="GO" id="GO:0005886">
    <property type="term" value="C:plasma membrane"/>
    <property type="evidence" value="ECO:0007669"/>
    <property type="project" value="UniProtKB-SubCell"/>
</dbReference>
<evidence type="ECO:0000256" key="1">
    <source>
        <dbReference type="ARBA" id="ARBA00004429"/>
    </source>
</evidence>
<sequence>MLGIYLDKFCAGLRILLGVMMGTLAIPVAMQVVSRYTGLIPTYLWTEELATFLFVWIVMIGSIVAVWDGTHFDVRITRNAMRPLPRLLQDGIVHVAIMIFGAFFLLYGIEYTEFGGNQRSVMMRANLAITHISVPIAGGFWFLLSGYRLSETIAKYLNRESSQT</sequence>
<dbReference type="EMBL" id="FWFP01000007">
    <property type="protein sequence ID" value="SLN55140.1"/>
    <property type="molecule type" value="Genomic_DNA"/>
</dbReference>
<dbReference type="GO" id="GO:0022857">
    <property type="term" value="F:transmembrane transporter activity"/>
    <property type="evidence" value="ECO:0007669"/>
    <property type="project" value="UniProtKB-UniRule"/>
</dbReference>
<dbReference type="GO" id="GO:0015740">
    <property type="term" value="P:C4-dicarboxylate transport"/>
    <property type="evidence" value="ECO:0007669"/>
    <property type="project" value="TreeGrafter"/>
</dbReference>
<dbReference type="PANTHER" id="PTHR35011:SF5">
    <property type="entry name" value="SIALIC ACID TRAP TRANSPORTER SMALL PERMEASE PROTEIN SIAQ"/>
    <property type="match status" value="1"/>
</dbReference>
<proteinExistence type="inferred from homology"/>
<dbReference type="InterPro" id="IPR055348">
    <property type="entry name" value="DctQ"/>
</dbReference>
<keyword evidence="2 9" id="KW-0813">Transport</keyword>
<evidence type="ECO:0000256" key="4">
    <source>
        <dbReference type="ARBA" id="ARBA00022519"/>
    </source>
</evidence>
<evidence type="ECO:0000256" key="2">
    <source>
        <dbReference type="ARBA" id="ARBA00022448"/>
    </source>
</evidence>
<evidence type="ECO:0000256" key="7">
    <source>
        <dbReference type="ARBA" id="ARBA00023136"/>
    </source>
</evidence>
<evidence type="ECO:0000313" key="11">
    <source>
        <dbReference type="EMBL" id="SLN55140.1"/>
    </source>
</evidence>
<dbReference type="RefSeq" id="WP_085823190.1">
    <property type="nucleotide sequence ID" value="NZ_FWFP01000007.1"/>
</dbReference>
<evidence type="ECO:0000256" key="3">
    <source>
        <dbReference type="ARBA" id="ARBA00022475"/>
    </source>
</evidence>
<reference evidence="12" key="1">
    <citation type="submission" date="2017-03" db="EMBL/GenBank/DDBJ databases">
        <authorList>
            <person name="Rodrigo-Torres L."/>
            <person name="Arahal R.D."/>
            <person name="Lucena T."/>
        </authorList>
    </citation>
    <scope>NUCLEOTIDE SEQUENCE [LARGE SCALE GENOMIC DNA]</scope>
    <source>
        <strain evidence="12">CECT 8411</strain>
    </source>
</reference>
<accession>A0A1X6ZL79</accession>
<comment type="subunit">
    <text evidence="9">The complex comprises the extracytoplasmic solute receptor protein and the two transmembrane proteins.</text>
</comment>
<keyword evidence="12" id="KW-1185">Reference proteome</keyword>
<comment type="function">
    <text evidence="9">Part of the tripartite ATP-independent periplasmic (TRAP) transport system.</text>
</comment>
<gene>
    <name evidence="11" type="ORF">RUM8411_02676</name>
</gene>
<dbReference type="InterPro" id="IPR007387">
    <property type="entry name" value="TRAP_DctQ"/>
</dbReference>
<keyword evidence="6 9" id="KW-1133">Transmembrane helix</keyword>
<evidence type="ECO:0000256" key="5">
    <source>
        <dbReference type="ARBA" id="ARBA00022692"/>
    </source>
</evidence>
<dbReference type="OrthoDB" id="7843639at2"/>
<dbReference type="AlphaFoldDB" id="A0A1X6ZL79"/>
<name>A0A1X6ZL79_9RHOB</name>
<dbReference type="PANTHER" id="PTHR35011">
    <property type="entry name" value="2,3-DIKETO-L-GULONATE TRAP TRANSPORTER SMALL PERMEASE PROTEIN YIAM"/>
    <property type="match status" value="1"/>
</dbReference>
<feature type="domain" description="Tripartite ATP-independent periplasmic transporters DctQ component" evidence="10">
    <location>
        <begin position="25"/>
        <end position="152"/>
    </location>
</feature>
<evidence type="ECO:0000313" key="12">
    <source>
        <dbReference type="Proteomes" id="UP000193778"/>
    </source>
</evidence>
<evidence type="ECO:0000256" key="9">
    <source>
        <dbReference type="RuleBase" id="RU369079"/>
    </source>
</evidence>
<keyword evidence="7 9" id="KW-0472">Membrane</keyword>
<dbReference type="Pfam" id="PF04290">
    <property type="entry name" value="DctQ"/>
    <property type="match status" value="1"/>
</dbReference>
<keyword evidence="3" id="KW-1003">Cell membrane</keyword>
<evidence type="ECO:0000259" key="10">
    <source>
        <dbReference type="Pfam" id="PF04290"/>
    </source>
</evidence>
<keyword evidence="4 9" id="KW-0997">Cell inner membrane</keyword>
<feature type="transmembrane region" description="Helical" evidence="9">
    <location>
        <begin position="129"/>
        <end position="149"/>
    </location>
</feature>
<dbReference type="Proteomes" id="UP000193778">
    <property type="component" value="Unassembled WGS sequence"/>
</dbReference>
<feature type="transmembrane region" description="Helical" evidence="9">
    <location>
        <begin position="91"/>
        <end position="109"/>
    </location>
</feature>
<feature type="transmembrane region" description="Helical" evidence="9">
    <location>
        <begin position="50"/>
        <end position="70"/>
    </location>
</feature>
<protein>
    <recommendedName>
        <fullName evidence="9">TRAP transporter small permease protein</fullName>
    </recommendedName>
</protein>
<comment type="similarity">
    <text evidence="8 9">Belongs to the TRAP transporter small permease family.</text>
</comment>
<evidence type="ECO:0000256" key="8">
    <source>
        <dbReference type="ARBA" id="ARBA00038436"/>
    </source>
</evidence>
<organism evidence="11 12">
    <name type="scientific">Ruegeria meonggei</name>
    <dbReference type="NCBI Taxonomy" id="1446476"/>
    <lineage>
        <taxon>Bacteria</taxon>
        <taxon>Pseudomonadati</taxon>
        <taxon>Pseudomonadota</taxon>
        <taxon>Alphaproteobacteria</taxon>
        <taxon>Rhodobacterales</taxon>
        <taxon>Roseobacteraceae</taxon>
        <taxon>Ruegeria</taxon>
    </lineage>
</organism>